<accession>A0A848QR90</accession>
<dbReference type="InterPro" id="IPR010093">
    <property type="entry name" value="SinI_DNA-bd"/>
</dbReference>
<protein>
    <submittedName>
        <fullName evidence="2">Helix-turn-helix domain-containing protein</fullName>
    </submittedName>
</protein>
<dbReference type="InterPro" id="IPR009061">
    <property type="entry name" value="DNA-bd_dom_put_sf"/>
</dbReference>
<dbReference type="RefSeq" id="WP_170012367.1">
    <property type="nucleotide sequence ID" value="NZ_JABCRE010000003.1"/>
</dbReference>
<sequence length="60" mass="7038">MAALITINEFTEYYSVSRSTAYRLRDSGDVPHVKIGRATRIRREDAERWYESLRDNTAND</sequence>
<dbReference type="InterPro" id="IPR041657">
    <property type="entry name" value="HTH_17"/>
</dbReference>
<dbReference type="NCBIfam" id="TIGR01764">
    <property type="entry name" value="excise"/>
    <property type="match status" value="1"/>
</dbReference>
<dbReference type="SUPFAM" id="SSF46955">
    <property type="entry name" value="Putative DNA-binding domain"/>
    <property type="match status" value="1"/>
</dbReference>
<comment type="caution">
    <text evidence="2">The sequence shown here is derived from an EMBL/GenBank/DDBJ whole genome shotgun (WGS) entry which is preliminary data.</text>
</comment>
<dbReference type="Proteomes" id="UP000561181">
    <property type="component" value="Unassembled WGS sequence"/>
</dbReference>
<name>A0A848QR90_9SPHN</name>
<evidence type="ECO:0000259" key="1">
    <source>
        <dbReference type="Pfam" id="PF12728"/>
    </source>
</evidence>
<organism evidence="2 3">
    <name type="scientific">Pontixanthobacter rizhaonensis</name>
    <dbReference type="NCBI Taxonomy" id="2730337"/>
    <lineage>
        <taxon>Bacteria</taxon>
        <taxon>Pseudomonadati</taxon>
        <taxon>Pseudomonadota</taxon>
        <taxon>Alphaproteobacteria</taxon>
        <taxon>Sphingomonadales</taxon>
        <taxon>Erythrobacteraceae</taxon>
        <taxon>Pontixanthobacter</taxon>
    </lineage>
</organism>
<evidence type="ECO:0000313" key="3">
    <source>
        <dbReference type="Proteomes" id="UP000561181"/>
    </source>
</evidence>
<keyword evidence="3" id="KW-1185">Reference proteome</keyword>
<dbReference type="GO" id="GO:0003677">
    <property type="term" value="F:DNA binding"/>
    <property type="evidence" value="ECO:0007669"/>
    <property type="project" value="InterPro"/>
</dbReference>
<proteinExistence type="predicted"/>
<reference evidence="2 3" key="1">
    <citation type="submission" date="2020-04" db="EMBL/GenBank/DDBJ databases">
        <authorList>
            <person name="Liu A."/>
        </authorList>
    </citation>
    <scope>NUCLEOTIDE SEQUENCE [LARGE SCALE GENOMIC DNA]</scope>
    <source>
        <strain evidence="2 3">RZ02</strain>
    </source>
</reference>
<evidence type="ECO:0000313" key="2">
    <source>
        <dbReference type="EMBL" id="NMW32046.1"/>
    </source>
</evidence>
<gene>
    <name evidence="2" type="ORF">HKD42_08230</name>
</gene>
<dbReference type="Pfam" id="PF12728">
    <property type="entry name" value="HTH_17"/>
    <property type="match status" value="1"/>
</dbReference>
<feature type="domain" description="Helix-turn-helix" evidence="1">
    <location>
        <begin position="5"/>
        <end position="52"/>
    </location>
</feature>
<dbReference type="EMBL" id="JABCRE010000003">
    <property type="protein sequence ID" value="NMW32046.1"/>
    <property type="molecule type" value="Genomic_DNA"/>
</dbReference>
<dbReference type="AlphaFoldDB" id="A0A848QR90"/>